<accession>A0ABT4LU84</accession>
<reference evidence="2" key="1">
    <citation type="submission" date="2022-12" db="EMBL/GenBank/DDBJ databases">
        <title>Bacterial isolates from different developmental stages of Nematostella vectensis.</title>
        <authorList>
            <person name="Fraune S."/>
        </authorList>
    </citation>
    <scope>NUCLEOTIDE SEQUENCE</scope>
    <source>
        <strain evidence="2">G21632-S1</strain>
    </source>
</reference>
<evidence type="ECO:0000313" key="3">
    <source>
        <dbReference type="Proteomes" id="UP001083770"/>
    </source>
</evidence>
<feature type="transmembrane region" description="Helical" evidence="1">
    <location>
        <begin position="92"/>
        <end position="122"/>
    </location>
</feature>
<gene>
    <name evidence="2" type="ORF">O4G74_07715</name>
</gene>
<evidence type="ECO:0000256" key="1">
    <source>
        <dbReference type="SAM" id="Phobius"/>
    </source>
</evidence>
<evidence type="ECO:0008006" key="4">
    <source>
        <dbReference type="Google" id="ProtNLM"/>
    </source>
</evidence>
<dbReference type="RefSeq" id="WP_269402059.1">
    <property type="nucleotide sequence ID" value="NZ_JAPWGW010000002.1"/>
</dbReference>
<feature type="transmembrane region" description="Helical" evidence="1">
    <location>
        <begin position="256"/>
        <end position="278"/>
    </location>
</feature>
<feature type="transmembrane region" description="Helical" evidence="1">
    <location>
        <begin position="52"/>
        <end position="71"/>
    </location>
</feature>
<proteinExistence type="predicted"/>
<keyword evidence="1" id="KW-0812">Transmembrane</keyword>
<feature type="transmembrane region" description="Helical" evidence="1">
    <location>
        <begin position="153"/>
        <end position="182"/>
    </location>
</feature>
<evidence type="ECO:0000313" key="2">
    <source>
        <dbReference type="EMBL" id="MCZ4297940.1"/>
    </source>
</evidence>
<name>A0ABT4LU84_9PROT</name>
<comment type="caution">
    <text evidence="2">The sequence shown here is derived from an EMBL/GenBank/DDBJ whole genome shotgun (WGS) entry which is preliminary data.</text>
</comment>
<feature type="transmembrane region" description="Helical" evidence="1">
    <location>
        <begin position="203"/>
        <end position="236"/>
    </location>
</feature>
<keyword evidence="3" id="KW-1185">Reference proteome</keyword>
<dbReference type="Proteomes" id="UP001083770">
    <property type="component" value="Unassembled WGS sequence"/>
</dbReference>
<organism evidence="2 3">
    <name type="scientific">Henriciella marina</name>
    <dbReference type="NCBI Taxonomy" id="453851"/>
    <lineage>
        <taxon>Bacteria</taxon>
        <taxon>Pseudomonadati</taxon>
        <taxon>Pseudomonadota</taxon>
        <taxon>Alphaproteobacteria</taxon>
        <taxon>Hyphomonadales</taxon>
        <taxon>Hyphomonadaceae</taxon>
        <taxon>Henriciella</taxon>
    </lineage>
</organism>
<keyword evidence="1" id="KW-1133">Transmembrane helix</keyword>
<sequence length="293" mass="31546">MALHTASISRDALSHARKVALPTLPGLLLMASAVFAQSYVNRLASEGGEPVFYWFAMGLLVIFVGSFWSATMYRQLLPEAGTSGVLGDACRLFLANLAVYGLYFILIFLMTLFFSIFAGVLIDASGYDPSASGQAADEVWRSIDALSGSGAAIILYLLLVVSAGALIWLGLRLFLFGAATIAERHITIFRSWPWTSKHVSKLALLWVSLQLLPWLVLSLIASFVLHSGGIITVISVYAPPPESAEALGDLEFAGLAALAFLILAPFYWLGHGLAVALYQRLAPTRVDAETTFG</sequence>
<keyword evidence="1" id="KW-0472">Membrane</keyword>
<dbReference type="EMBL" id="JAPWGW010000002">
    <property type="protein sequence ID" value="MCZ4297940.1"/>
    <property type="molecule type" value="Genomic_DNA"/>
</dbReference>
<protein>
    <recommendedName>
        <fullName evidence="4">Glycerophosphoryl diester phosphodiesterase membrane domain-containing protein</fullName>
    </recommendedName>
</protein>